<accession>A0AAV3QFK8</accession>
<evidence type="ECO:0000313" key="3">
    <source>
        <dbReference type="Proteomes" id="UP001454036"/>
    </source>
</evidence>
<gene>
    <name evidence="2" type="ORF">LIER_18109</name>
</gene>
<organism evidence="2 3">
    <name type="scientific">Lithospermum erythrorhizon</name>
    <name type="common">Purple gromwell</name>
    <name type="synonym">Lithospermum officinale var. erythrorhizon</name>
    <dbReference type="NCBI Taxonomy" id="34254"/>
    <lineage>
        <taxon>Eukaryota</taxon>
        <taxon>Viridiplantae</taxon>
        <taxon>Streptophyta</taxon>
        <taxon>Embryophyta</taxon>
        <taxon>Tracheophyta</taxon>
        <taxon>Spermatophyta</taxon>
        <taxon>Magnoliopsida</taxon>
        <taxon>eudicotyledons</taxon>
        <taxon>Gunneridae</taxon>
        <taxon>Pentapetalae</taxon>
        <taxon>asterids</taxon>
        <taxon>lamiids</taxon>
        <taxon>Boraginales</taxon>
        <taxon>Boraginaceae</taxon>
        <taxon>Boraginoideae</taxon>
        <taxon>Lithospermeae</taxon>
        <taxon>Lithospermum</taxon>
    </lineage>
</organism>
<evidence type="ECO:0000313" key="2">
    <source>
        <dbReference type="EMBL" id="GAA0161897.1"/>
    </source>
</evidence>
<keyword evidence="3" id="KW-1185">Reference proteome</keyword>
<dbReference type="EMBL" id="BAABME010004308">
    <property type="protein sequence ID" value="GAA0161897.1"/>
    <property type="molecule type" value="Genomic_DNA"/>
</dbReference>
<comment type="caution">
    <text evidence="2">The sequence shown here is derived from an EMBL/GenBank/DDBJ whole genome shotgun (WGS) entry which is preliminary data.</text>
</comment>
<dbReference type="Proteomes" id="UP001454036">
    <property type="component" value="Unassembled WGS sequence"/>
</dbReference>
<sequence length="82" mass="8823">MARSRFPGPLDTLLAIGSGRRIFLVDVVMKAFCEYWSPSTNTLLTDSELPRVYVSPQAVNNGKGKASSLAGCPNGTVPSHRD</sequence>
<name>A0AAV3QFK8_LITER</name>
<evidence type="ECO:0000256" key="1">
    <source>
        <dbReference type="SAM" id="MobiDB-lite"/>
    </source>
</evidence>
<protein>
    <submittedName>
        <fullName evidence="2">Uncharacterized protein</fullName>
    </submittedName>
</protein>
<proteinExistence type="predicted"/>
<reference evidence="2 3" key="1">
    <citation type="submission" date="2024-01" db="EMBL/GenBank/DDBJ databases">
        <title>The complete chloroplast genome sequence of Lithospermum erythrorhizon: insights into the phylogenetic relationship among Boraginaceae species and the maternal lineages of purple gromwells.</title>
        <authorList>
            <person name="Okada T."/>
            <person name="Watanabe K."/>
        </authorList>
    </citation>
    <scope>NUCLEOTIDE SEQUENCE [LARGE SCALE GENOMIC DNA]</scope>
</reference>
<feature type="region of interest" description="Disordered" evidence="1">
    <location>
        <begin position="59"/>
        <end position="82"/>
    </location>
</feature>
<dbReference type="AlphaFoldDB" id="A0AAV3QFK8"/>